<evidence type="ECO:0008006" key="6">
    <source>
        <dbReference type="Google" id="ProtNLM"/>
    </source>
</evidence>
<dbReference type="InterPro" id="IPR041664">
    <property type="entry name" value="AAA_16"/>
</dbReference>
<protein>
    <recommendedName>
        <fullName evidence="6">Orc1-like AAA ATPase domain-containing protein</fullName>
    </recommendedName>
</protein>
<feature type="compositionally biased region" description="Basic and acidic residues" evidence="1">
    <location>
        <begin position="46"/>
        <end position="55"/>
    </location>
</feature>
<feature type="domain" description="Orc1-like AAA ATPase" evidence="2">
    <location>
        <begin position="152"/>
        <end position="290"/>
    </location>
</feature>
<dbReference type="Proteomes" id="UP001281614">
    <property type="component" value="Unassembled WGS sequence"/>
</dbReference>
<evidence type="ECO:0000313" key="5">
    <source>
        <dbReference type="Proteomes" id="UP001281614"/>
    </source>
</evidence>
<reference evidence="4" key="1">
    <citation type="submission" date="2023-02" db="EMBL/GenBank/DDBJ databases">
        <title>Colletotrichum kahawae CIFC_Que2 genome sequencing and assembly.</title>
        <authorList>
            <person name="Baroncelli R."/>
        </authorList>
    </citation>
    <scope>NUCLEOTIDE SEQUENCE</scope>
    <source>
        <strain evidence="4">CIFC_Que2</strain>
    </source>
</reference>
<sequence length="554" mass="62483">MARRYPLPRHWRRLQARMPNGQPPPRVIVVKQEHPGTDSSSSRNNSRKEGNRDESANSGWKETFFKIVEGSATAFGSIAVLGLAGYSYHSYYKYLVLQKMENAFSAGFSTPELIALARHAVPSKLQLEAALHENELGHHEWIPRTEQPLVDAILDGSLQGRYHLITGERGSGKTSMILKAMRRVHGDGIAMLEAHGDPEIFRLRLGKALDYEFHEDYVGSLFNFKGPRDSTATLDIERAFNKMEKVALTRRARTGKPLILVINRVHLLREDDHGRNLLELIQQRAELWAASRLVTVVLTSDDHSITERLRWQATRLSVADIHDIPRGPALASLKDFRAKVFKEAVSQNILDHVYNKIGGRVGFLDHVARSEDMLHACDLICEREKRWLLGQCWILGGDIDDNAEDQQDFSAAAMVLAKALVEKEKNMVREGITDGRLPEIPLHEVRQIMTRPDLIQRHDHVNIFSIDSNSIVRADSVPMQNAFREICAQEGFEEHLQATLDRLDELESLGRTREIKMKDLVNDGEFQALVRSAKGNGEPLMVTVKAASAEKSGE</sequence>
<name>A0AAE0D9J4_COLKA</name>
<feature type="domain" description="AAA protein C-terminal winged helix" evidence="3">
    <location>
        <begin position="391"/>
        <end position="507"/>
    </location>
</feature>
<dbReference type="Pfam" id="PF13191">
    <property type="entry name" value="AAA_16"/>
    <property type="match status" value="1"/>
</dbReference>
<accession>A0AAE0D9J4</accession>
<keyword evidence="5" id="KW-1185">Reference proteome</keyword>
<proteinExistence type="predicted"/>
<dbReference type="PANTHER" id="PTHR36168:SF4">
    <property type="entry name" value="ORC1-LIKE AAA ATPASE DOMAIN-CONTAINING PROTEIN"/>
    <property type="match status" value="1"/>
</dbReference>
<evidence type="ECO:0000259" key="3">
    <source>
        <dbReference type="Pfam" id="PF24913"/>
    </source>
</evidence>
<dbReference type="Gene3D" id="3.40.50.300">
    <property type="entry name" value="P-loop containing nucleotide triphosphate hydrolases"/>
    <property type="match status" value="1"/>
</dbReference>
<comment type="caution">
    <text evidence="4">The sequence shown here is derived from an EMBL/GenBank/DDBJ whole genome shotgun (WGS) entry which is preliminary data.</text>
</comment>
<gene>
    <name evidence="4" type="ORF">CKAH01_05072</name>
</gene>
<dbReference type="Pfam" id="PF24913">
    <property type="entry name" value="WHD_AAA_fung"/>
    <property type="match status" value="1"/>
</dbReference>
<feature type="region of interest" description="Disordered" evidence="1">
    <location>
        <begin position="12"/>
        <end position="56"/>
    </location>
</feature>
<evidence type="ECO:0000259" key="2">
    <source>
        <dbReference type="Pfam" id="PF13191"/>
    </source>
</evidence>
<dbReference type="PANTHER" id="PTHR36168">
    <property type="entry name" value="CHROMOSOME 1, WHOLE GENOME SHOTGUN SEQUENCE"/>
    <property type="match status" value="1"/>
</dbReference>
<evidence type="ECO:0000313" key="4">
    <source>
        <dbReference type="EMBL" id="KAK2763478.1"/>
    </source>
</evidence>
<dbReference type="EMBL" id="VYYT01000146">
    <property type="protein sequence ID" value="KAK2763478.1"/>
    <property type="molecule type" value="Genomic_DNA"/>
</dbReference>
<dbReference type="InterPro" id="IPR027417">
    <property type="entry name" value="P-loop_NTPase"/>
</dbReference>
<evidence type="ECO:0000256" key="1">
    <source>
        <dbReference type="SAM" id="MobiDB-lite"/>
    </source>
</evidence>
<dbReference type="InterPro" id="IPR056808">
    <property type="entry name" value="HTH_AAA"/>
</dbReference>
<dbReference type="AlphaFoldDB" id="A0AAE0D9J4"/>
<organism evidence="4 5">
    <name type="scientific">Colletotrichum kahawae</name>
    <name type="common">Coffee berry disease fungus</name>
    <dbReference type="NCBI Taxonomy" id="34407"/>
    <lineage>
        <taxon>Eukaryota</taxon>
        <taxon>Fungi</taxon>
        <taxon>Dikarya</taxon>
        <taxon>Ascomycota</taxon>
        <taxon>Pezizomycotina</taxon>
        <taxon>Sordariomycetes</taxon>
        <taxon>Hypocreomycetidae</taxon>
        <taxon>Glomerellales</taxon>
        <taxon>Glomerellaceae</taxon>
        <taxon>Colletotrichum</taxon>
        <taxon>Colletotrichum gloeosporioides species complex</taxon>
    </lineage>
</organism>
<dbReference type="CDD" id="cd00882">
    <property type="entry name" value="Ras_like_GTPase"/>
    <property type="match status" value="1"/>
</dbReference>
<dbReference type="SUPFAM" id="SSF52540">
    <property type="entry name" value="P-loop containing nucleoside triphosphate hydrolases"/>
    <property type="match status" value="1"/>
</dbReference>